<dbReference type="Gene3D" id="3.20.20.70">
    <property type="entry name" value="Aldolase class I"/>
    <property type="match status" value="1"/>
</dbReference>
<reference evidence="5" key="1">
    <citation type="journal article" date="2021" name="Proc. Natl. Acad. Sci. U.S.A.">
        <title>A Catalog of Tens of Thousands of Viruses from Human Metagenomes Reveals Hidden Associations with Chronic Diseases.</title>
        <authorList>
            <person name="Tisza M.J."/>
            <person name="Buck C.B."/>
        </authorList>
    </citation>
    <scope>NUCLEOTIDE SEQUENCE</scope>
    <source>
        <strain evidence="5">CtWb16</strain>
    </source>
</reference>
<keyword evidence="4" id="KW-0411">Iron-sulfur</keyword>
<evidence type="ECO:0000256" key="1">
    <source>
        <dbReference type="ARBA" id="ARBA00022691"/>
    </source>
</evidence>
<dbReference type="Pfam" id="PF13353">
    <property type="entry name" value="Fer4_12"/>
    <property type="match status" value="1"/>
</dbReference>
<organism evidence="5">
    <name type="scientific">Myoviridae sp. ctWb16</name>
    <dbReference type="NCBI Taxonomy" id="2827690"/>
    <lineage>
        <taxon>Viruses</taxon>
        <taxon>Duplodnaviria</taxon>
        <taxon>Heunggongvirae</taxon>
        <taxon>Uroviricota</taxon>
        <taxon>Caudoviricetes</taxon>
    </lineage>
</organism>
<keyword evidence="2" id="KW-0479">Metal-binding</keyword>
<keyword evidence="1" id="KW-0949">S-adenosyl-L-methionine</keyword>
<proteinExistence type="predicted"/>
<dbReference type="SFLD" id="SFLDS00029">
    <property type="entry name" value="Radical_SAM"/>
    <property type="match status" value="1"/>
</dbReference>
<evidence type="ECO:0000256" key="3">
    <source>
        <dbReference type="ARBA" id="ARBA00023004"/>
    </source>
</evidence>
<keyword evidence="3" id="KW-0408">Iron</keyword>
<evidence type="ECO:0000313" key="5">
    <source>
        <dbReference type="EMBL" id="DAF56613.1"/>
    </source>
</evidence>
<dbReference type="GO" id="GO:0046872">
    <property type="term" value="F:metal ion binding"/>
    <property type="evidence" value="ECO:0007669"/>
    <property type="project" value="UniProtKB-KW"/>
</dbReference>
<name>A0A8S5SZV1_9CAUD</name>
<dbReference type="SUPFAM" id="SSF102114">
    <property type="entry name" value="Radical SAM enzymes"/>
    <property type="match status" value="1"/>
</dbReference>
<evidence type="ECO:0000256" key="4">
    <source>
        <dbReference type="ARBA" id="ARBA00023014"/>
    </source>
</evidence>
<dbReference type="InterPro" id="IPR007197">
    <property type="entry name" value="rSAM"/>
</dbReference>
<sequence length="171" mass="19827">MTRILQPITSTWLDYPDKEDCSLVVVMMGCDNGCPKCQNPNFKNPDFNTETKEYSVDELIAELKQLSIRHRTNKIVLSGGDPLSCFNVQFTKEFLEKSPFEVCVYTGHNIDYVKMMDVKNFTFVKCGLYDENNAQPSEKMDEYMRFASTNQQLFDSNYCCLSQDGVYYFKN</sequence>
<dbReference type="GO" id="GO:0003824">
    <property type="term" value="F:catalytic activity"/>
    <property type="evidence" value="ECO:0007669"/>
    <property type="project" value="InterPro"/>
</dbReference>
<protein>
    <submittedName>
        <fullName evidence="5">Organic radical activating enzyme</fullName>
    </submittedName>
</protein>
<dbReference type="InterPro" id="IPR013785">
    <property type="entry name" value="Aldolase_TIM"/>
</dbReference>
<dbReference type="EMBL" id="BK032721">
    <property type="protein sequence ID" value="DAF56613.1"/>
    <property type="molecule type" value="Genomic_DNA"/>
</dbReference>
<accession>A0A8S5SZV1</accession>
<dbReference type="InterPro" id="IPR058240">
    <property type="entry name" value="rSAM_sf"/>
</dbReference>
<evidence type="ECO:0000256" key="2">
    <source>
        <dbReference type="ARBA" id="ARBA00022723"/>
    </source>
</evidence>
<dbReference type="GO" id="GO:0051536">
    <property type="term" value="F:iron-sulfur cluster binding"/>
    <property type="evidence" value="ECO:0007669"/>
    <property type="project" value="UniProtKB-KW"/>
</dbReference>